<evidence type="ECO:0000313" key="2">
    <source>
        <dbReference type="Proteomes" id="UP001497680"/>
    </source>
</evidence>
<accession>A0ACC0CTK4</accession>
<proteinExistence type="predicted"/>
<reference evidence="1 2" key="1">
    <citation type="journal article" date="2022" name="New Phytol.">
        <title>Ecological generalism drives hyperdiversity of secondary metabolite gene clusters in xylarialean endophytes.</title>
        <authorList>
            <person name="Franco M.E.E."/>
            <person name="Wisecaver J.H."/>
            <person name="Arnold A.E."/>
            <person name="Ju Y.M."/>
            <person name="Slot J.C."/>
            <person name="Ahrendt S."/>
            <person name="Moore L.P."/>
            <person name="Eastman K.E."/>
            <person name="Scott K."/>
            <person name="Konkel Z."/>
            <person name="Mondo S.J."/>
            <person name="Kuo A."/>
            <person name="Hayes R.D."/>
            <person name="Haridas S."/>
            <person name="Andreopoulos B."/>
            <person name="Riley R."/>
            <person name="LaButti K."/>
            <person name="Pangilinan J."/>
            <person name="Lipzen A."/>
            <person name="Amirebrahimi M."/>
            <person name="Yan J."/>
            <person name="Adam C."/>
            <person name="Keymanesh K."/>
            <person name="Ng V."/>
            <person name="Louie K."/>
            <person name="Northen T."/>
            <person name="Drula E."/>
            <person name="Henrissat B."/>
            <person name="Hsieh H.M."/>
            <person name="Youens-Clark K."/>
            <person name="Lutzoni F."/>
            <person name="Miadlikowska J."/>
            <person name="Eastwood D.C."/>
            <person name="Hamelin R.C."/>
            <person name="Grigoriev I.V."/>
            <person name="U'Ren J.M."/>
        </authorList>
    </citation>
    <scope>NUCLEOTIDE SEQUENCE [LARGE SCALE GENOMIC DNA]</scope>
    <source>
        <strain evidence="1 2">ER1909</strain>
    </source>
</reference>
<dbReference type="Proteomes" id="UP001497680">
    <property type="component" value="Unassembled WGS sequence"/>
</dbReference>
<dbReference type="EMBL" id="MU394346">
    <property type="protein sequence ID" value="KAI6083822.1"/>
    <property type="molecule type" value="Genomic_DNA"/>
</dbReference>
<comment type="caution">
    <text evidence="1">The sequence shown here is derived from an EMBL/GenBank/DDBJ whole genome shotgun (WGS) entry which is preliminary data.</text>
</comment>
<protein>
    <submittedName>
        <fullName evidence="1">Heterokaryon incompatibility protein-domain-containing protein</fullName>
    </submittedName>
</protein>
<sequence>MRLLNTRTRDIHEFQGDDENRRYAILSHTWGDDECTLQHMSMPKASLSIRKGYKKIEYCCKQAVKDGLEWAWVDTCCIDKTSTAELSEAINSMFRWYQEATICYAYLVDVTNTDELGNSKWFTRGWTLQELIASKVVQFYSADWRDLGSKQDLQDELEKITGIEKFVLLTCDFEQVCVAKRMSWAANRKTTRVEDMAYSLMGIFGVNMPLLYGEGTRSFIRLQEEIMKVSDDHTLFAWGLPLEFSHMDQSAMQSWSKDAHGPGSSPYSQLRGLLANSPSEFATKHDLRSLRVLQSDMPPIMSSNGVRIELPVWIQTKLSCQFAAISCYVHAYNTKFLGIPLSRWGESFTARSGPLVLLSEADWPTRARETLLIKQPPASIPSPPDPSTFKIMRTSQQKEDYFTIDEIYCLGGASYSQNTQTITFPINQRGPHAILFFQPRANFTDILSAKYRELTSDGTKQSISDREYGLRKVSGYSFLSPFAIVLGSDTEHWAAFLPILDEATAEKDFHKLLREREHWVQYCATKTQLKLYLDDRNQEGVNLDKRCHLDKRLLRTRALWFYKDGRSDTQYSCFLDMDLCLKLMVRPANFTETAVFVCIDITVRMEKHTLQKLVEELHQAHFTGVWWENMELKWFPGVPKTSTDATSHADAGVTISRS</sequence>
<gene>
    <name evidence="1" type="ORF">F4821DRAFT_244024</name>
</gene>
<name>A0ACC0CTK4_9PEZI</name>
<evidence type="ECO:0000313" key="1">
    <source>
        <dbReference type="EMBL" id="KAI6083822.1"/>
    </source>
</evidence>
<keyword evidence="2" id="KW-1185">Reference proteome</keyword>
<organism evidence="1 2">
    <name type="scientific">Hypoxylon rubiginosum</name>
    <dbReference type="NCBI Taxonomy" id="110542"/>
    <lineage>
        <taxon>Eukaryota</taxon>
        <taxon>Fungi</taxon>
        <taxon>Dikarya</taxon>
        <taxon>Ascomycota</taxon>
        <taxon>Pezizomycotina</taxon>
        <taxon>Sordariomycetes</taxon>
        <taxon>Xylariomycetidae</taxon>
        <taxon>Xylariales</taxon>
        <taxon>Hypoxylaceae</taxon>
        <taxon>Hypoxylon</taxon>
    </lineage>
</organism>